<evidence type="ECO:0000256" key="5">
    <source>
        <dbReference type="ARBA" id="ARBA00022723"/>
    </source>
</evidence>
<evidence type="ECO:0000256" key="11">
    <source>
        <dbReference type="RuleBase" id="RU000461"/>
    </source>
</evidence>
<dbReference type="GO" id="GO:0001654">
    <property type="term" value="P:eye development"/>
    <property type="evidence" value="ECO:0007669"/>
    <property type="project" value="Ensembl"/>
</dbReference>
<evidence type="ECO:0000313" key="14">
    <source>
        <dbReference type="Proteomes" id="UP000034805"/>
    </source>
</evidence>
<evidence type="ECO:0000256" key="6">
    <source>
        <dbReference type="ARBA" id="ARBA00023002"/>
    </source>
</evidence>
<evidence type="ECO:0000256" key="7">
    <source>
        <dbReference type="ARBA" id="ARBA00023004"/>
    </source>
</evidence>
<comment type="cofactor">
    <cofactor evidence="1 10">
        <name>heme</name>
        <dbReference type="ChEBI" id="CHEBI:30413"/>
    </cofactor>
</comment>
<dbReference type="GO" id="GO:0020037">
    <property type="term" value="F:heme binding"/>
    <property type="evidence" value="ECO:0007669"/>
    <property type="project" value="InterPro"/>
</dbReference>
<comment type="similarity">
    <text evidence="3 11">Belongs to the cytochrome P450 family.</text>
</comment>
<evidence type="ECO:0000313" key="15">
    <source>
        <dbReference type="Proteomes" id="UP000694397"/>
    </source>
</evidence>
<evidence type="ECO:0000313" key="13">
    <source>
        <dbReference type="Ensembl" id="ENSSFOP00015007095.2"/>
    </source>
</evidence>
<keyword evidence="9" id="KW-0472">Membrane</keyword>
<keyword evidence="6 11" id="KW-0560">Oxidoreductase</keyword>
<dbReference type="OrthoDB" id="1055148at2759"/>
<gene>
    <name evidence="13" type="primary">CYP1B1</name>
    <name evidence="12" type="ORF">Z043_104884</name>
</gene>
<dbReference type="InterPro" id="IPR001128">
    <property type="entry name" value="Cyt_P450"/>
</dbReference>
<dbReference type="GO" id="GO:0005506">
    <property type="term" value="F:iron ion binding"/>
    <property type="evidence" value="ECO:0007669"/>
    <property type="project" value="InterPro"/>
</dbReference>
<dbReference type="PRINTS" id="PR00385">
    <property type="entry name" value="P450"/>
</dbReference>
<dbReference type="InterPro" id="IPR036396">
    <property type="entry name" value="Cyt_P450_sf"/>
</dbReference>
<dbReference type="InterPro" id="IPR002401">
    <property type="entry name" value="Cyt_P450_E_grp-I"/>
</dbReference>
<dbReference type="AlphaFoldDB" id="A0A0N8K1T6"/>
<organism evidence="12 14">
    <name type="scientific">Scleropages formosus</name>
    <name type="common">Asian bonytongue</name>
    <name type="synonym">Osteoglossum formosum</name>
    <dbReference type="NCBI Taxonomy" id="113540"/>
    <lineage>
        <taxon>Eukaryota</taxon>
        <taxon>Metazoa</taxon>
        <taxon>Chordata</taxon>
        <taxon>Craniata</taxon>
        <taxon>Vertebrata</taxon>
        <taxon>Euteleostomi</taxon>
        <taxon>Actinopterygii</taxon>
        <taxon>Neopterygii</taxon>
        <taxon>Teleostei</taxon>
        <taxon>Osteoglossocephala</taxon>
        <taxon>Osteoglossomorpha</taxon>
        <taxon>Osteoglossiformes</taxon>
        <taxon>Osteoglossidae</taxon>
        <taxon>Scleropages</taxon>
    </lineage>
</organism>
<dbReference type="Ensembl" id="ENSSFOT00015007204.2">
    <property type="protein sequence ID" value="ENSSFOP00015007095.2"/>
    <property type="gene ID" value="ENSSFOG00015004689.2"/>
</dbReference>
<keyword evidence="4 10" id="KW-0349">Heme</keyword>
<dbReference type="EMBL" id="JARO02001312">
    <property type="protein sequence ID" value="KPP75841.1"/>
    <property type="molecule type" value="Genomic_DNA"/>
</dbReference>
<evidence type="ECO:0000256" key="8">
    <source>
        <dbReference type="ARBA" id="ARBA00023033"/>
    </source>
</evidence>
<dbReference type="GO" id="GO:0016020">
    <property type="term" value="C:membrane"/>
    <property type="evidence" value="ECO:0007669"/>
    <property type="project" value="UniProtKB-SubCell"/>
</dbReference>
<dbReference type="PANTHER" id="PTHR24289">
    <property type="entry name" value="STEROID 17-ALPHA-HYDROXYLASE/17,20 LYASE"/>
    <property type="match status" value="1"/>
</dbReference>
<evidence type="ECO:0000256" key="10">
    <source>
        <dbReference type="PIRSR" id="PIRSR602401-1"/>
    </source>
</evidence>
<comment type="subcellular location">
    <subcellularLocation>
        <location evidence="2">Membrane</location>
    </subcellularLocation>
</comment>
<dbReference type="CTD" id="1545"/>
<dbReference type="GO" id="GO:0004508">
    <property type="term" value="F:steroid 17-alpha-monooxygenase activity"/>
    <property type="evidence" value="ECO:0007669"/>
    <property type="project" value="TreeGrafter"/>
</dbReference>
<dbReference type="FunFam" id="1.10.630.10:FF:000002">
    <property type="entry name" value="Cytochrome P450 1A1"/>
    <property type="match status" value="1"/>
</dbReference>
<dbReference type="Proteomes" id="UP000034805">
    <property type="component" value="Unassembled WGS sequence"/>
</dbReference>
<reference evidence="12 14" key="1">
    <citation type="submission" date="2015-08" db="EMBL/GenBank/DDBJ databases">
        <title>The genome of the Asian arowana (Scleropages formosus).</title>
        <authorList>
            <person name="Tan M.H."/>
            <person name="Gan H.M."/>
            <person name="Croft L.J."/>
            <person name="Austin C.M."/>
        </authorList>
    </citation>
    <scope>NUCLEOTIDE SEQUENCE [LARGE SCALE GENOMIC DNA]</scope>
    <source>
        <strain evidence="12">Aro1</strain>
    </source>
</reference>
<keyword evidence="7 10" id="KW-0408">Iron</keyword>
<dbReference type="Proteomes" id="UP000694397">
    <property type="component" value="Chromosome 8"/>
</dbReference>
<reference evidence="13 15" key="2">
    <citation type="submission" date="2019-04" db="EMBL/GenBank/DDBJ databases">
        <authorList>
            <consortium name="Wellcome Sanger Institute Data Sharing"/>
        </authorList>
    </citation>
    <scope>NUCLEOTIDE SEQUENCE [LARGE SCALE GENOMIC DNA]</scope>
</reference>
<keyword evidence="15" id="KW-1185">Reference proteome</keyword>
<dbReference type="RefSeq" id="XP_018593652.1">
    <property type="nucleotide sequence ID" value="XM_018738136.2"/>
</dbReference>
<dbReference type="Gene3D" id="1.10.630.10">
    <property type="entry name" value="Cytochrome P450"/>
    <property type="match status" value="1"/>
</dbReference>
<dbReference type="GO" id="GO:0042448">
    <property type="term" value="P:progesterone metabolic process"/>
    <property type="evidence" value="ECO:0007669"/>
    <property type="project" value="TreeGrafter"/>
</dbReference>
<keyword evidence="8 11" id="KW-0503">Monooxygenase</keyword>
<evidence type="ECO:0000256" key="2">
    <source>
        <dbReference type="ARBA" id="ARBA00004370"/>
    </source>
</evidence>
<dbReference type="GeneID" id="108925836"/>
<name>A0A0N8K1T6_SCLFO</name>
<evidence type="ECO:0000256" key="4">
    <source>
        <dbReference type="ARBA" id="ARBA00022617"/>
    </source>
</evidence>
<evidence type="ECO:0000256" key="1">
    <source>
        <dbReference type="ARBA" id="ARBA00001971"/>
    </source>
</evidence>
<protein>
    <submittedName>
        <fullName evidence="13">Cytochrome P450, family 1, subfamily B, polypeptide 1</fullName>
    </submittedName>
    <submittedName>
        <fullName evidence="12">Cytochrome P4501B-like</fullName>
    </submittedName>
</protein>
<keyword evidence="5 10" id="KW-0479">Metal-binding</keyword>
<evidence type="ECO:0000256" key="3">
    <source>
        <dbReference type="ARBA" id="ARBA00010617"/>
    </source>
</evidence>
<dbReference type="KEGG" id="sfm:108925836"/>
<dbReference type="SUPFAM" id="SSF48264">
    <property type="entry name" value="Cytochrome P450"/>
    <property type="match status" value="1"/>
</dbReference>
<dbReference type="PROSITE" id="PS00086">
    <property type="entry name" value="CYTOCHROME_P450"/>
    <property type="match status" value="1"/>
</dbReference>
<evidence type="ECO:0000256" key="9">
    <source>
        <dbReference type="ARBA" id="ARBA00023136"/>
    </source>
</evidence>
<dbReference type="InterPro" id="IPR017972">
    <property type="entry name" value="Cyt_P450_CS"/>
</dbReference>
<dbReference type="CDD" id="cd20675">
    <property type="entry name" value="CYP1B1-like"/>
    <property type="match status" value="1"/>
</dbReference>
<dbReference type="GeneTree" id="ENSGT00950000183037"/>
<accession>A0A0N8K1T6</accession>
<dbReference type="Pfam" id="PF00067">
    <property type="entry name" value="p450"/>
    <property type="match status" value="1"/>
</dbReference>
<evidence type="ECO:0000313" key="12">
    <source>
        <dbReference type="EMBL" id="KPP75841.1"/>
    </source>
</evidence>
<dbReference type="PANTHER" id="PTHR24289:SF15">
    <property type="entry name" value="CYTOCHROME P450 FAMILY 1 SUBFAMILY B MEMBER 1"/>
    <property type="match status" value="1"/>
</dbReference>
<proteinExistence type="inferred from homology"/>
<dbReference type="PRINTS" id="PR00463">
    <property type="entry name" value="EP450I"/>
</dbReference>
<reference evidence="13" key="3">
    <citation type="submission" date="2025-05" db="UniProtKB">
        <authorList>
            <consortium name="Ensembl"/>
        </authorList>
    </citation>
    <scope>IDENTIFICATION</scope>
</reference>
<feature type="binding site" description="axial binding residue" evidence="10">
    <location>
        <position position="467"/>
    </location>
    <ligand>
        <name>heme</name>
        <dbReference type="ChEBI" id="CHEBI:30413"/>
    </ligand>
    <ligandPart>
        <name>Fe</name>
        <dbReference type="ChEBI" id="CHEBI:18248"/>
    </ligandPart>
</feature>
<dbReference type="GO" id="GO:0042446">
    <property type="term" value="P:hormone biosynthetic process"/>
    <property type="evidence" value="ECO:0007669"/>
    <property type="project" value="TreeGrafter"/>
</dbReference>
<sequence length="538" mass="60856">MDMMMMIIDELLLAVAPLPSLRNLLLASLCALLGAHLWLWVRRCASALSPPGPYPWPVIGNAAQLGSAPHIYFTRMAKKYGDIFRIKLGSRVVVVLGGDAIRAALIDKGVDFAGRPDFTSYRLVGDGRSMAFGNYSNWWKVHRKVAQSTVRAFSTSNEQTKKMFERHVVSELRELLHVFLQQTEARGFFEPHTCLTVSIANIMSAVCFGKRYSYDDEEFRAIVGRNDQFTKTVGAGSIVDVMPWLQRFPNPIKTMFGNFKRLNLEFYEFTKKKVEEHRATIDSSITRDITDAVILAVDRGATAGAGISGAFLSQEYVPPTINDIFGASQDTLSTALRWIVLILVRYPDIQSRLREEVDRVVDRNRLPTIEDQSRLPYVMAFIYEVMRFTSFIPVTIPHSTTSDTSIGGYSIPKGTVIFINQWSINHDPSKWKHPEVFDPTRFLDTSGSLNKDLTSSVLIFSLGRRRCIGEDLSKIQLFLYTALLAHQCYFSVDPKNQPSMEYEYGLTLKPRPFTVAVSHRDSMKLLDSYVEQIKGQED</sequence>
<dbReference type="STRING" id="113540.ENSSFOP00015007095"/>